<dbReference type="SUPFAM" id="SSF46600">
    <property type="entry name" value="C-terminal UvrC-binding domain of UvrB"/>
    <property type="match status" value="1"/>
</dbReference>
<keyword evidence="9 14" id="KW-0234">DNA repair</keyword>
<dbReference type="InterPro" id="IPR036876">
    <property type="entry name" value="UVR_dom_sf"/>
</dbReference>
<dbReference type="GO" id="GO:0005524">
    <property type="term" value="F:ATP binding"/>
    <property type="evidence" value="ECO:0007669"/>
    <property type="project" value="UniProtKB-UniRule"/>
</dbReference>
<keyword evidence="5 14" id="KW-0227">DNA damage</keyword>
<sequence length="896" mass="99320">MPGERLHGLHRGVDGTLGVAGVEEAVAERCDEFVDIGDVDPAAGAQHQVEVMVFAYPELRAGRVDADVEVEVLVSFMAGMEMEDGHPQVQRRQQPGLEVAELGPTRGGPGHVQPPGVQVVDVDDAHDAFRIGVGPGDEVEGLAFGWVDADQDRQRTGPVGIGGEEKLSVLGSTLVNMAFATEHPVLAHSEYRPVDQVVRAGGRFEVVSEYQPAGDQPAAIEALEQRIRGGERDVVLLGATGTGKSATTAWLIERLQRPTLVMAPNKTLAAQLANELREMLPHNAVEYFVSYYDYYQPEAYIAQTDTYIEKDSSINDDVERLRHSATSSLLSRRDVVVVASVSCIYGLGTPQSYMDRSVELKVGDEVPRDGLLRLLVDVQYTRNDMSFTRGTFRVRGDTVEIIPSYEELAVRIEFFGDEVEALYYLHPLTGDIIRQVDSLRIFPATHYVAGPERMAQAISTIEAELEARLAELESQGKLLEAQRLRMRTNYDVEMMRQVGFCSGIENYSRHIDGRPAGSAPATLIDYFPEDFLLVIDESHVTVPQIGGMYEGDMSRKRNLVEFGFRLPSAVDNRPLTWEEFADRIGQTVYLSATPGPYELSQTGGEFVEQVIRPTGLIDPQVIVKPTKGQIDDLIGEIRLRTERDERVLVTTLTKKMAEDLTDYLLEMGIRVRYLHSEVDTLRRVELLRQLRLGEYDVLIGINLLREGLDLPEVSLVAILDADKEGFLRSPRSLIQTIGRAARNVSGEVHMYADKITDSMKEAIDETDRRRAKQIAYNTEHGIDPQPLRKKIADILDQVYREADDTDAAVEVGGSGRNASRGRRAQGEPGRAVSAGVIEGRDTSNMPRAELADLIKDLTAQMMAAARDLQFELAARIRDEIQDLKKELRGMDAAGLK</sequence>
<evidence type="ECO:0000256" key="17">
    <source>
        <dbReference type="SAM" id="MobiDB-lite"/>
    </source>
</evidence>
<evidence type="ECO:0000256" key="16">
    <source>
        <dbReference type="SAM" id="Coils"/>
    </source>
</evidence>
<dbReference type="PROSITE" id="PS51194">
    <property type="entry name" value="HELICASE_CTER"/>
    <property type="match status" value="1"/>
</dbReference>
<dbReference type="CDD" id="cd18790">
    <property type="entry name" value="SF2_C_UvrB"/>
    <property type="match status" value="1"/>
</dbReference>
<keyword evidence="8 14" id="KW-0267">Excision nuclease</keyword>
<evidence type="ECO:0000256" key="15">
    <source>
        <dbReference type="RuleBase" id="RU003587"/>
    </source>
</evidence>
<dbReference type="InterPro" id="IPR014001">
    <property type="entry name" value="Helicase_ATP-bd"/>
</dbReference>
<name>A0A0J6YLR1_9MYCO</name>
<dbReference type="GO" id="GO:0009381">
    <property type="term" value="F:excinuclease ABC activity"/>
    <property type="evidence" value="ECO:0007669"/>
    <property type="project" value="UniProtKB-UniRule"/>
</dbReference>
<dbReference type="CDD" id="cd17916">
    <property type="entry name" value="DEXHc_UvrB"/>
    <property type="match status" value="1"/>
</dbReference>
<dbReference type="PANTHER" id="PTHR24029">
    <property type="entry name" value="UVRABC SYSTEM PROTEIN B"/>
    <property type="match status" value="1"/>
</dbReference>
<dbReference type="EMBL" id="JYNU01000025">
    <property type="protein sequence ID" value="KMO73706.1"/>
    <property type="molecule type" value="Genomic_DNA"/>
</dbReference>
<dbReference type="GO" id="GO:0003677">
    <property type="term" value="F:DNA binding"/>
    <property type="evidence" value="ECO:0007669"/>
    <property type="project" value="UniProtKB-UniRule"/>
</dbReference>
<dbReference type="PROSITE" id="PS51192">
    <property type="entry name" value="HELICASE_ATP_BIND_1"/>
    <property type="match status" value="1"/>
</dbReference>
<dbReference type="Gene3D" id="3.40.50.300">
    <property type="entry name" value="P-loop containing nucleotide triphosphate hydrolases"/>
    <property type="match status" value="3"/>
</dbReference>
<dbReference type="SUPFAM" id="SSF52540">
    <property type="entry name" value="P-loop containing nucleoside triphosphate hydrolases"/>
    <property type="match status" value="2"/>
</dbReference>
<feature type="coiled-coil region" evidence="16">
    <location>
        <begin position="455"/>
        <end position="489"/>
    </location>
</feature>
<protein>
    <recommendedName>
        <fullName evidence="12 14">UvrABC system protein B</fullName>
        <shortName evidence="14">Protein UvrB</shortName>
    </recommendedName>
    <alternativeName>
        <fullName evidence="13 14">Excinuclease ABC subunit B</fullName>
    </alternativeName>
</protein>
<evidence type="ECO:0000256" key="9">
    <source>
        <dbReference type="ARBA" id="ARBA00023204"/>
    </source>
</evidence>
<accession>A0A0J6YLR1</accession>
<dbReference type="Pfam" id="PF02151">
    <property type="entry name" value="UVR"/>
    <property type="match status" value="1"/>
</dbReference>
<dbReference type="InterPro" id="IPR001650">
    <property type="entry name" value="Helicase_C-like"/>
</dbReference>
<dbReference type="Gene3D" id="4.10.860.10">
    <property type="entry name" value="UVR domain"/>
    <property type="match status" value="1"/>
</dbReference>
<dbReference type="InterPro" id="IPR001943">
    <property type="entry name" value="UVR_dom"/>
</dbReference>
<keyword evidence="6 14" id="KW-0228">DNA excision</keyword>
<evidence type="ECO:0000256" key="3">
    <source>
        <dbReference type="ARBA" id="ARBA00022490"/>
    </source>
</evidence>
<keyword evidence="10 14" id="KW-0742">SOS response</keyword>
<evidence type="ECO:0000256" key="1">
    <source>
        <dbReference type="ARBA" id="ARBA00004496"/>
    </source>
</evidence>
<keyword evidence="3 14" id="KW-0963">Cytoplasm</keyword>
<evidence type="ECO:0000259" key="20">
    <source>
        <dbReference type="PROSITE" id="PS51194"/>
    </source>
</evidence>
<dbReference type="NCBIfam" id="NF003673">
    <property type="entry name" value="PRK05298.1"/>
    <property type="match status" value="1"/>
</dbReference>
<dbReference type="FunFam" id="4.10.860.10:FF:000009">
    <property type="entry name" value="UvrABC system protein B"/>
    <property type="match status" value="1"/>
</dbReference>
<dbReference type="FunFam" id="3.40.50.300:FF:000477">
    <property type="entry name" value="UvrABC system protein B"/>
    <property type="match status" value="1"/>
</dbReference>
<comment type="function">
    <text evidence="14">The UvrABC repair system catalyzes the recognition and processing of DNA lesions. A damage recognition complex composed of 2 UvrA and 2 UvrB subunits scans DNA for abnormalities. Upon binding of the UvrA(2)B(2) complex to a putative damaged site, the DNA wraps around one UvrB monomer. DNA wrap is dependent on ATP binding by UvrB and probably causes local melting of the DNA helix, facilitating insertion of UvrB beta-hairpin between the DNA strands. Then UvrB probes one DNA strand for the presence of a lesion. If a lesion is found the UvrA subunits dissociate and the UvrB-DNA preincision complex is formed. This complex is subsequently bound by UvrC and the second UvrB is released. If no lesion is found, the DNA wraps around the other UvrB subunit that will check the other stand for damage.</text>
</comment>
<comment type="domain">
    <text evidence="14">The beta-hairpin motif is involved in DNA binding.</text>
</comment>
<evidence type="ECO:0000256" key="6">
    <source>
        <dbReference type="ARBA" id="ARBA00022769"/>
    </source>
</evidence>
<evidence type="ECO:0000259" key="18">
    <source>
        <dbReference type="PROSITE" id="PS50151"/>
    </source>
</evidence>
<feature type="coiled-coil region" evidence="16">
    <location>
        <begin position="847"/>
        <end position="893"/>
    </location>
</feature>
<dbReference type="SMART" id="SM00487">
    <property type="entry name" value="DEXDc"/>
    <property type="match status" value="1"/>
</dbReference>
<dbReference type="InterPro" id="IPR006935">
    <property type="entry name" value="Helicase/UvrB_N"/>
</dbReference>
<comment type="similarity">
    <text evidence="2 14 15">Belongs to the UvrB family.</text>
</comment>
<dbReference type="PANTHER" id="PTHR24029:SF0">
    <property type="entry name" value="UVRABC SYSTEM PROTEIN B"/>
    <property type="match status" value="1"/>
</dbReference>
<comment type="subcellular location">
    <subcellularLocation>
        <location evidence="1 14 15">Cytoplasm</location>
    </subcellularLocation>
</comment>
<evidence type="ECO:0000256" key="5">
    <source>
        <dbReference type="ARBA" id="ARBA00022763"/>
    </source>
</evidence>
<evidence type="ECO:0000313" key="21">
    <source>
        <dbReference type="EMBL" id="KMO73706.1"/>
    </source>
</evidence>
<dbReference type="NCBIfam" id="TIGR00631">
    <property type="entry name" value="uvrb"/>
    <property type="match status" value="1"/>
</dbReference>
<keyword evidence="7 14" id="KW-0067">ATP-binding</keyword>
<evidence type="ECO:0000256" key="11">
    <source>
        <dbReference type="ARBA" id="ARBA00026033"/>
    </source>
</evidence>
<evidence type="ECO:0000256" key="14">
    <source>
        <dbReference type="HAMAP-Rule" id="MF_00204"/>
    </source>
</evidence>
<dbReference type="GO" id="GO:0009432">
    <property type="term" value="P:SOS response"/>
    <property type="evidence" value="ECO:0007669"/>
    <property type="project" value="UniProtKB-UniRule"/>
</dbReference>
<keyword evidence="16" id="KW-0175">Coiled coil</keyword>
<comment type="subunit">
    <text evidence="11 14 15">Forms a heterotetramer with UvrA during the search for lesions. Interacts with UvrC in an incision complex.</text>
</comment>
<dbReference type="GO" id="GO:0009380">
    <property type="term" value="C:excinuclease repair complex"/>
    <property type="evidence" value="ECO:0007669"/>
    <property type="project" value="InterPro"/>
</dbReference>
<dbReference type="GO" id="GO:0006289">
    <property type="term" value="P:nucleotide-excision repair"/>
    <property type="evidence" value="ECO:0007669"/>
    <property type="project" value="UniProtKB-UniRule"/>
</dbReference>
<dbReference type="Pfam" id="PF00271">
    <property type="entry name" value="Helicase_C"/>
    <property type="match status" value="1"/>
</dbReference>
<evidence type="ECO:0000256" key="12">
    <source>
        <dbReference type="ARBA" id="ARBA00029504"/>
    </source>
</evidence>
<dbReference type="HAMAP" id="MF_00204">
    <property type="entry name" value="UvrB"/>
    <property type="match status" value="1"/>
</dbReference>
<evidence type="ECO:0000313" key="22">
    <source>
        <dbReference type="Proteomes" id="UP000036313"/>
    </source>
</evidence>
<dbReference type="AlphaFoldDB" id="A0A0J6YLR1"/>
<evidence type="ECO:0000256" key="2">
    <source>
        <dbReference type="ARBA" id="ARBA00008533"/>
    </source>
</evidence>
<feature type="short sequence motif" description="Beta-hairpin" evidence="14">
    <location>
        <begin position="291"/>
        <end position="314"/>
    </location>
</feature>
<feature type="domain" description="UVR" evidence="18">
    <location>
        <begin position="851"/>
        <end position="886"/>
    </location>
</feature>
<dbReference type="Pfam" id="PF12344">
    <property type="entry name" value="UvrB"/>
    <property type="match status" value="1"/>
</dbReference>
<dbReference type="Pfam" id="PF17757">
    <property type="entry name" value="UvrB_inter"/>
    <property type="match status" value="1"/>
</dbReference>
<proteinExistence type="inferred from homology"/>
<keyword evidence="4 14" id="KW-0547">Nucleotide-binding</keyword>
<feature type="region of interest" description="Disordered" evidence="17">
    <location>
        <begin position="810"/>
        <end position="832"/>
    </location>
</feature>
<dbReference type="Proteomes" id="UP000036313">
    <property type="component" value="Unassembled WGS sequence"/>
</dbReference>
<evidence type="ECO:0000256" key="4">
    <source>
        <dbReference type="ARBA" id="ARBA00022741"/>
    </source>
</evidence>
<dbReference type="PROSITE" id="PS50151">
    <property type="entry name" value="UVR"/>
    <property type="match status" value="1"/>
</dbReference>
<evidence type="ECO:0000256" key="10">
    <source>
        <dbReference type="ARBA" id="ARBA00023236"/>
    </source>
</evidence>
<dbReference type="SMART" id="SM00490">
    <property type="entry name" value="HELICc"/>
    <property type="match status" value="1"/>
</dbReference>
<evidence type="ECO:0000256" key="8">
    <source>
        <dbReference type="ARBA" id="ARBA00022881"/>
    </source>
</evidence>
<feature type="binding site" evidence="14">
    <location>
        <begin position="238"/>
        <end position="245"/>
    </location>
    <ligand>
        <name>ATP</name>
        <dbReference type="ChEBI" id="CHEBI:30616"/>
    </ligand>
</feature>
<dbReference type="InterPro" id="IPR024759">
    <property type="entry name" value="UvrB_YAD/RRR_dom"/>
</dbReference>
<evidence type="ECO:0000256" key="7">
    <source>
        <dbReference type="ARBA" id="ARBA00022840"/>
    </source>
</evidence>
<dbReference type="GO" id="GO:0005737">
    <property type="term" value="C:cytoplasm"/>
    <property type="evidence" value="ECO:0007669"/>
    <property type="project" value="UniProtKB-SubCell"/>
</dbReference>
<dbReference type="InterPro" id="IPR027417">
    <property type="entry name" value="P-loop_NTPase"/>
</dbReference>
<dbReference type="FunFam" id="3.40.50.300:FF:000401">
    <property type="entry name" value="UvrABC system protein B"/>
    <property type="match status" value="1"/>
</dbReference>
<dbReference type="PATRIC" id="fig|1807.14.peg.3802"/>
<gene>
    <name evidence="14 21" type="primary">uvrB</name>
    <name evidence="21" type="ORF">MOBUDSM44075_03781</name>
</gene>
<reference evidence="21 22" key="1">
    <citation type="journal article" date="2015" name="Genome Biol. Evol.">
        <title>Characterization of Three Mycobacterium spp. with Potential Use in Bioremediation by Genome Sequencing and Comparative Genomics.</title>
        <authorList>
            <person name="Das S."/>
            <person name="Pettersson B.M."/>
            <person name="Behra P.R."/>
            <person name="Ramesh M."/>
            <person name="Dasgupta S."/>
            <person name="Bhattacharya A."/>
            <person name="Kirsebom L.A."/>
        </authorList>
    </citation>
    <scope>NUCLEOTIDE SEQUENCE [LARGE SCALE GENOMIC DNA]</scope>
    <source>
        <strain evidence="21 22">DSM 44075</strain>
    </source>
</reference>
<feature type="domain" description="Helicase ATP-binding" evidence="19">
    <location>
        <begin position="225"/>
        <end position="348"/>
    </location>
</feature>
<dbReference type="InterPro" id="IPR041471">
    <property type="entry name" value="UvrB_inter"/>
</dbReference>
<feature type="domain" description="Helicase C-terminal" evidence="20">
    <location>
        <begin position="629"/>
        <end position="795"/>
    </location>
</feature>
<evidence type="ECO:0000259" key="19">
    <source>
        <dbReference type="PROSITE" id="PS51192"/>
    </source>
</evidence>
<organism evidence="21 22">
    <name type="scientific">Mycolicibacterium obuense</name>
    <dbReference type="NCBI Taxonomy" id="1807"/>
    <lineage>
        <taxon>Bacteria</taxon>
        <taxon>Bacillati</taxon>
        <taxon>Actinomycetota</taxon>
        <taxon>Actinomycetes</taxon>
        <taxon>Mycobacteriales</taxon>
        <taxon>Mycobacteriaceae</taxon>
        <taxon>Mycolicibacterium</taxon>
    </lineage>
</organism>
<evidence type="ECO:0000256" key="13">
    <source>
        <dbReference type="ARBA" id="ARBA00077137"/>
    </source>
</evidence>
<dbReference type="Pfam" id="PF04851">
    <property type="entry name" value="ResIII"/>
    <property type="match status" value="1"/>
</dbReference>
<dbReference type="InterPro" id="IPR004807">
    <property type="entry name" value="UvrB"/>
</dbReference>
<comment type="caution">
    <text evidence="21">The sequence shown here is derived from an EMBL/GenBank/DDBJ whole genome shotgun (WGS) entry which is preliminary data.</text>
</comment>
<dbReference type="FunFam" id="3.40.50.300:FF:000257">
    <property type="entry name" value="UvrABC system protein B"/>
    <property type="match status" value="1"/>
</dbReference>
<dbReference type="GO" id="GO:0016887">
    <property type="term" value="F:ATP hydrolysis activity"/>
    <property type="evidence" value="ECO:0007669"/>
    <property type="project" value="InterPro"/>
</dbReference>